<evidence type="ECO:0000256" key="2">
    <source>
        <dbReference type="SAM" id="MobiDB-lite"/>
    </source>
</evidence>
<evidence type="ECO:0000313" key="3">
    <source>
        <dbReference type="EMBL" id="RLO12739.1"/>
    </source>
</evidence>
<dbReference type="EMBL" id="QUTI01012176">
    <property type="protein sequence ID" value="RLO12739.1"/>
    <property type="molecule type" value="Genomic_DNA"/>
</dbReference>
<protein>
    <submittedName>
        <fullName evidence="3">Uncharacterized protein</fullName>
    </submittedName>
</protein>
<name>A0A9X8ECH9_APHAT</name>
<feature type="region of interest" description="Disordered" evidence="2">
    <location>
        <begin position="15"/>
        <end position="62"/>
    </location>
</feature>
<reference evidence="3 4" key="1">
    <citation type="journal article" date="2018" name="J. Invertebr. Pathol.">
        <title>New genotyping method for the causative agent of crayfish plague (Aphanomyces astaci) based on whole genome data.</title>
        <authorList>
            <person name="Minardi D."/>
            <person name="Studholme D.J."/>
            <person name="van der Giezen M."/>
            <person name="Pretto T."/>
            <person name="Oidtmann B."/>
        </authorList>
    </citation>
    <scope>NUCLEOTIDE SEQUENCE [LARGE SCALE GENOMIC DNA]</scope>
    <source>
        <strain evidence="3 4">KB13</strain>
    </source>
</reference>
<gene>
    <name evidence="3" type="ORF">DYB28_009123</name>
</gene>
<evidence type="ECO:0000313" key="4">
    <source>
        <dbReference type="Proteomes" id="UP000275652"/>
    </source>
</evidence>
<proteinExistence type="predicted"/>
<accession>A0A9X8ECH9</accession>
<dbReference type="Proteomes" id="UP000275652">
    <property type="component" value="Unassembled WGS sequence"/>
</dbReference>
<keyword evidence="1" id="KW-0175">Coiled coil</keyword>
<sequence>LDSWTVNAYYERRKKPLATGLVPLEDDDGARVSTPGPKREADGSPDVSPPTDRPETRSPLKRPALASAADLALVPTSPLARTGTDSRESDAETLECYSIPERQTPTGTPTWNGPGVLGNTIEAMITVATGGIRDIQKAYEEFTRGIEEQQQTAYLLFFQQANEDRARALGVQESQLVEMAEGLLRAAENHESRRQDEFQKVLTYLRDCYTRELDVGWAQVTNEANEALRREAEKNALSWEDRTRELEQQLALKSEQREALLVRDKDSDLLVARRLHEEALSRVQKNGFSKCAAGRTICVTTASCPSQYDRDLASARDEVQSKASELESVQEALRDLTVQDSANVACGNCPILEREKQDLREALWERERSLEEEVQRRQRMERVWEEEHRRLRESEETVRELQESILTKHNRHANEEVLRQVEEARSCLETEKLQLRDQEATLFRERSVQDLTLSQAYAELERQRVQLQVEQRAVDLQQKTPRKTNNAPYATYGIPTLSRIAFIGESGCHKKDYVK</sequence>
<comment type="caution">
    <text evidence="3">The sequence shown here is derived from an EMBL/GenBank/DDBJ whole genome shotgun (WGS) entry which is preliminary data.</text>
</comment>
<feature type="region of interest" description="Disordered" evidence="2">
    <location>
        <begin position="74"/>
        <end position="94"/>
    </location>
</feature>
<organism evidence="3 4">
    <name type="scientific">Aphanomyces astaci</name>
    <name type="common">Crayfish plague agent</name>
    <dbReference type="NCBI Taxonomy" id="112090"/>
    <lineage>
        <taxon>Eukaryota</taxon>
        <taxon>Sar</taxon>
        <taxon>Stramenopiles</taxon>
        <taxon>Oomycota</taxon>
        <taxon>Saprolegniomycetes</taxon>
        <taxon>Saprolegniales</taxon>
        <taxon>Verrucalvaceae</taxon>
        <taxon>Aphanomyces</taxon>
    </lineage>
</organism>
<feature type="coiled-coil region" evidence="1">
    <location>
        <begin position="312"/>
        <end position="477"/>
    </location>
</feature>
<dbReference type="AlphaFoldDB" id="A0A9X8ECH9"/>
<feature type="non-terminal residue" evidence="3">
    <location>
        <position position="1"/>
    </location>
</feature>
<evidence type="ECO:0000256" key="1">
    <source>
        <dbReference type="SAM" id="Coils"/>
    </source>
</evidence>